<evidence type="ECO:0000313" key="2">
    <source>
        <dbReference type="EMBL" id="MBP0617020.1"/>
    </source>
</evidence>
<comment type="caution">
    <text evidence="2">The sequence shown here is derived from an EMBL/GenBank/DDBJ whole genome shotgun (WGS) entry which is preliminary data.</text>
</comment>
<keyword evidence="3" id="KW-1185">Reference proteome</keyword>
<evidence type="ECO:0000313" key="3">
    <source>
        <dbReference type="Proteomes" id="UP000678276"/>
    </source>
</evidence>
<dbReference type="EMBL" id="JAGJCF010000013">
    <property type="protein sequence ID" value="MBP0617020.1"/>
    <property type="molecule type" value="Genomic_DNA"/>
</dbReference>
<accession>A0ABS4BJW0</accession>
<dbReference type="PANTHER" id="PTHR40265">
    <property type="entry name" value="BLL2707 PROTEIN"/>
    <property type="match status" value="1"/>
</dbReference>
<dbReference type="Proteomes" id="UP000678276">
    <property type="component" value="Unassembled WGS sequence"/>
</dbReference>
<gene>
    <name evidence="2" type="ORF">J6595_15640</name>
</gene>
<feature type="domain" description="Glyoxalase-like" evidence="1">
    <location>
        <begin position="3"/>
        <end position="180"/>
    </location>
</feature>
<dbReference type="Gene3D" id="3.10.180.10">
    <property type="entry name" value="2,3-Dihydroxybiphenyl 1,2-Dioxygenase, domain 1"/>
    <property type="match status" value="1"/>
</dbReference>
<organism evidence="2 3">
    <name type="scientific">Jiella mangrovi</name>
    <dbReference type="NCBI Taxonomy" id="2821407"/>
    <lineage>
        <taxon>Bacteria</taxon>
        <taxon>Pseudomonadati</taxon>
        <taxon>Pseudomonadota</taxon>
        <taxon>Alphaproteobacteria</taxon>
        <taxon>Hyphomicrobiales</taxon>
        <taxon>Aurantimonadaceae</taxon>
        <taxon>Jiella</taxon>
    </lineage>
</organism>
<dbReference type="InterPro" id="IPR029068">
    <property type="entry name" value="Glyas_Bleomycin-R_OHBP_Dase"/>
</dbReference>
<reference evidence="2 3" key="1">
    <citation type="submission" date="2021-04" db="EMBL/GenBank/DDBJ databases">
        <title>Whole genome sequence of Jiella sp. KSK16Y-1.</title>
        <authorList>
            <person name="Tuo L."/>
        </authorList>
    </citation>
    <scope>NUCLEOTIDE SEQUENCE [LARGE SCALE GENOMIC DNA]</scope>
    <source>
        <strain evidence="2 3">KSK16Y-1</strain>
    </source>
</reference>
<dbReference type="PANTHER" id="PTHR40265:SF1">
    <property type="entry name" value="GLYOXALASE-LIKE DOMAIN-CONTAINING PROTEIN"/>
    <property type="match status" value="1"/>
</dbReference>
<proteinExistence type="predicted"/>
<evidence type="ECO:0000259" key="1">
    <source>
        <dbReference type="Pfam" id="PF13468"/>
    </source>
</evidence>
<dbReference type="InterPro" id="IPR025870">
    <property type="entry name" value="Glyoxalase-like_dom"/>
</dbReference>
<dbReference type="SUPFAM" id="SSF54593">
    <property type="entry name" value="Glyoxalase/Bleomycin resistance protein/Dihydroxybiphenyl dioxygenase"/>
    <property type="match status" value="1"/>
</dbReference>
<protein>
    <submittedName>
        <fullName evidence="2">VOC family protein</fullName>
    </submittedName>
</protein>
<sequence>MAFDHFVHLVHDLDAASRDFSALGFTVQERADTIEGKTRFRFVCFDDGSYILLTAFADQAAQTAHRLGEVLAHGEGPADYSFTVDSSAAAGETLTAAGFPVKGPVPVSNVVASGERWALDLLMTGRGAGGDVALPFLVSDVEGRSARVPAPRPHANGATGIRSLTVASKDPRRCADALTAMGGREVAHGDQGIDFDFGDVTMRVIDCAAASDVFPGGGMVSCEIGTKAELPEGGRLLDPALAHGAAMRLVAA</sequence>
<dbReference type="Pfam" id="PF13468">
    <property type="entry name" value="Glyoxalase_3"/>
    <property type="match status" value="1"/>
</dbReference>
<dbReference type="RefSeq" id="WP_209595520.1">
    <property type="nucleotide sequence ID" value="NZ_JAGJCF010000013.1"/>
</dbReference>
<name>A0ABS4BJW0_9HYPH</name>